<dbReference type="PROSITE" id="PS51421">
    <property type="entry name" value="RAS"/>
    <property type="match status" value="1"/>
</dbReference>
<dbReference type="NCBIfam" id="TIGR00231">
    <property type="entry name" value="small_GTP"/>
    <property type="match status" value="1"/>
</dbReference>
<dbReference type="PRINTS" id="PR00449">
    <property type="entry name" value="RASTRNSFRMNG"/>
</dbReference>
<feature type="compositionally biased region" description="Polar residues" evidence="2">
    <location>
        <begin position="206"/>
        <end position="219"/>
    </location>
</feature>
<comment type="similarity">
    <text evidence="1">Belongs to the small GTPase superfamily. Rab family.</text>
</comment>
<gene>
    <name evidence="4" type="ORF">CRM22_002351</name>
</gene>
<sequence length="318" mass="36058">MPSVQLPRPIEVKLAVIGDVKCGKSCLIKRFCEKRYTEKYFPTIGIDFGIKRTSIRNKQLKVNVFDMAGDMVYYEVRNEFYTAVCGILLVFDVTRQNSFRSLGRWLKELKTEAGIHVSEIAVCVCGNKTDQFPREVSYFEASQWCARRNIPYFETSALTGHGVDEAIHTLLESIVEPNAEATWTQQNGARHWWEMPEKESSDTHSNKASSKSHSTMRSPHNTREIPPSKQKVGHTDPRKKDTNGYSQKEVNIVKRIQNARTHYEILGLGPQATKDEINRAYRKLAFVIHPDKNAAPGSEEAFKALTAARRALLNSGLP</sequence>
<name>A0A4S2MCE5_OPIFE</name>
<dbReference type="Gene3D" id="1.10.287.110">
    <property type="entry name" value="DnaJ domain"/>
    <property type="match status" value="1"/>
</dbReference>
<dbReference type="STRING" id="147828.A0A4S2MCE5"/>
<dbReference type="Pfam" id="PF00226">
    <property type="entry name" value="DnaJ"/>
    <property type="match status" value="1"/>
</dbReference>
<evidence type="ECO:0000259" key="3">
    <source>
        <dbReference type="PROSITE" id="PS50076"/>
    </source>
</evidence>
<dbReference type="InterPro" id="IPR005225">
    <property type="entry name" value="Small_GTP-bd"/>
</dbReference>
<evidence type="ECO:0000256" key="2">
    <source>
        <dbReference type="SAM" id="MobiDB-lite"/>
    </source>
</evidence>
<evidence type="ECO:0000313" key="4">
    <source>
        <dbReference type="EMBL" id="TGZ71978.1"/>
    </source>
</evidence>
<dbReference type="PROSITE" id="PS51419">
    <property type="entry name" value="RAB"/>
    <property type="match status" value="1"/>
</dbReference>
<keyword evidence="5" id="KW-1185">Reference proteome</keyword>
<reference evidence="4 5" key="1">
    <citation type="journal article" date="2019" name="BMC Genomics">
        <title>New insights from Opisthorchis felineus genome: update on genomics of the epidemiologically important liver flukes.</title>
        <authorList>
            <person name="Ershov N.I."/>
            <person name="Mordvinov V.A."/>
            <person name="Prokhortchouk E.B."/>
            <person name="Pakharukova M.Y."/>
            <person name="Gunbin K.V."/>
            <person name="Ustyantsev K."/>
            <person name="Genaev M.A."/>
            <person name="Blinov A.G."/>
            <person name="Mazur A."/>
            <person name="Boulygina E."/>
            <person name="Tsygankova S."/>
            <person name="Khrameeva E."/>
            <person name="Chekanov N."/>
            <person name="Fan G."/>
            <person name="Xiao A."/>
            <person name="Zhang H."/>
            <person name="Xu X."/>
            <person name="Yang H."/>
            <person name="Solovyev V."/>
            <person name="Lee S.M."/>
            <person name="Liu X."/>
            <person name="Afonnikov D.A."/>
            <person name="Skryabin K.G."/>
        </authorList>
    </citation>
    <scope>NUCLEOTIDE SEQUENCE [LARGE SCALE GENOMIC DNA]</scope>
    <source>
        <strain evidence="4">AK-0245</strain>
        <tissue evidence="4">Whole organism</tissue>
    </source>
</reference>
<dbReference type="InterPro" id="IPR050209">
    <property type="entry name" value="Rab_GTPases_membrane_traffic"/>
</dbReference>
<organism evidence="4 5">
    <name type="scientific">Opisthorchis felineus</name>
    <dbReference type="NCBI Taxonomy" id="147828"/>
    <lineage>
        <taxon>Eukaryota</taxon>
        <taxon>Metazoa</taxon>
        <taxon>Spiralia</taxon>
        <taxon>Lophotrochozoa</taxon>
        <taxon>Platyhelminthes</taxon>
        <taxon>Trematoda</taxon>
        <taxon>Digenea</taxon>
        <taxon>Opisthorchiida</taxon>
        <taxon>Opisthorchiata</taxon>
        <taxon>Opisthorchiidae</taxon>
        <taxon>Opisthorchis</taxon>
    </lineage>
</organism>
<dbReference type="InterPro" id="IPR001806">
    <property type="entry name" value="Small_GTPase"/>
</dbReference>
<dbReference type="PROSITE" id="PS50076">
    <property type="entry name" value="DNAJ_2"/>
    <property type="match status" value="1"/>
</dbReference>
<dbReference type="GO" id="GO:0003924">
    <property type="term" value="F:GTPase activity"/>
    <property type="evidence" value="ECO:0007669"/>
    <property type="project" value="InterPro"/>
</dbReference>
<dbReference type="EMBL" id="SJOL01004130">
    <property type="protein sequence ID" value="TGZ71978.1"/>
    <property type="molecule type" value="Genomic_DNA"/>
</dbReference>
<dbReference type="OrthoDB" id="8830751at2759"/>
<protein>
    <recommendedName>
        <fullName evidence="3">J domain-containing protein</fullName>
    </recommendedName>
</protein>
<dbReference type="SUPFAM" id="SSF46565">
    <property type="entry name" value="Chaperone J-domain"/>
    <property type="match status" value="1"/>
</dbReference>
<feature type="compositionally biased region" description="Basic and acidic residues" evidence="2">
    <location>
        <begin position="233"/>
        <end position="242"/>
    </location>
</feature>
<dbReference type="InterPro" id="IPR027417">
    <property type="entry name" value="P-loop_NTPase"/>
</dbReference>
<dbReference type="FunFam" id="3.40.50.300:FF:001447">
    <property type="entry name" value="Ras-related protein Rab-1B"/>
    <property type="match status" value="1"/>
</dbReference>
<proteinExistence type="inferred from homology"/>
<dbReference type="SMART" id="SM00271">
    <property type="entry name" value="DnaJ"/>
    <property type="match status" value="1"/>
</dbReference>
<dbReference type="PRINTS" id="PR00625">
    <property type="entry name" value="JDOMAIN"/>
</dbReference>
<dbReference type="GO" id="GO:0005525">
    <property type="term" value="F:GTP binding"/>
    <property type="evidence" value="ECO:0007669"/>
    <property type="project" value="InterPro"/>
</dbReference>
<accession>A0A4S2MCE5</accession>
<dbReference type="PANTHER" id="PTHR47979">
    <property type="entry name" value="DRAB11-RELATED"/>
    <property type="match status" value="1"/>
</dbReference>
<evidence type="ECO:0000256" key="1">
    <source>
        <dbReference type="ARBA" id="ARBA00006270"/>
    </source>
</evidence>
<comment type="caution">
    <text evidence="4">The sequence shown here is derived from an EMBL/GenBank/DDBJ whole genome shotgun (WGS) entry which is preliminary data.</text>
</comment>
<feature type="region of interest" description="Disordered" evidence="2">
    <location>
        <begin position="196"/>
        <end position="246"/>
    </location>
</feature>
<dbReference type="Proteomes" id="UP000308267">
    <property type="component" value="Unassembled WGS sequence"/>
</dbReference>
<dbReference type="Pfam" id="PF00071">
    <property type="entry name" value="Ras"/>
    <property type="match status" value="1"/>
</dbReference>
<evidence type="ECO:0000313" key="5">
    <source>
        <dbReference type="Proteomes" id="UP000308267"/>
    </source>
</evidence>
<dbReference type="AlphaFoldDB" id="A0A4S2MCE5"/>
<feature type="domain" description="J" evidence="3">
    <location>
        <begin position="261"/>
        <end position="317"/>
    </location>
</feature>
<dbReference type="InterPro" id="IPR036869">
    <property type="entry name" value="J_dom_sf"/>
</dbReference>
<dbReference type="SMART" id="SM00175">
    <property type="entry name" value="RAB"/>
    <property type="match status" value="1"/>
</dbReference>
<feature type="compositionally biased region" description="Basic and acidic residues" evidence="2">
    <location>
        <begin position="196"/>
        <end position="205"/>
    </location>
</feature>
<dbReference type="SMART" id="SM00176">
    <property type="entry name" value="RAN"/>
    <property type="match status" value="1"/>
</dbReference>
<dbReference type="SMART" id="SM00173">
    <property type="entry name" value="RAS"/>
    <property type="match status" value="1"/>
</dbReference>
<dbReference type="SUPFAM" id="SSF52540">
    <property type="entry name" value="P-loop containing nucleoside triphosphate hydrolases"/>
    <property type="match status" value="1"/>
</dbReference>
<dbReference type="CDD" id="cd06257">
    <property type="entry name" value="DnaJ"/>
    <property type="match status" value="1"/>
</dbReference>
<dbReference type="SMART" id="SM00174">
    <property type="entry name" value="RHO"/>
    <property type="match status" value="1"/>
</dbReference>
<dbReference type="Gene3D" id="3.40.50.300">
    <property type="entry name" value="P-loop containing nucleotide triphosphate hydrolases"/>
    <property type="match status" value="1"/>
</dbReference>
<dbReference type="InterPro" id="IPR001623">
    <property type="entry name" value="DnaJ_domain"/>
</dbReference>